<organism evidence="1 2">
    <name type="scientific">Cronobacter condimenti 1330</name>
    <dbReference type="NCBI Taxonomy" id="1073999"/>
    <lineage>
        <taxon>Bacteria</taxon>
        <taxon>Pseudomonadati</taxon>
        <taxon>Pseudomonadota</taxon>
        <taxon>Gammaproteobacteria</taxon>
        <taxon>Enterobacterales</taxon>
        <taxon>Enterobacteriaceae</taxon>
        <taxon>Cronobacter</taxon>
    </lineage>
</organism>
<name>A0ABN4I3S9_9ENTR</name>
<dbReference type="RefSeq" id="WP_053531669.1">
    <property type="nucleotide sequence ID" value="NZ_CP012264.1"/>
</dbReference>
<dbReference type="Proteomes" id="UP000067320">
    <property type="component" value="Chromosome"/>
</dbReference>
<sequence>MMTLDEMKLKFENTRANSNQVNDEFYNLLAGKATSQKNYDKPVLSLFPYEIQYYGGKPGKEIKESHEKTNGYYKCFFDDDGRIIISEKVNGKGIVTSRQFVFYSGDIIESYYFTRIGTFKAVNYSVLPLKKGLPEKLFNIASKGQSILNFTYDKENLRKIEVTNIIDGNYNKHKDVHFLYNNDELVEVVYDYLNGQKQSIYKKLKSKSKS</sequence>
<dbReference type="EMBL" id="CP012264">
    <property type="protein sequence ID" value="ALB61126.1"/>
    <property type="molecule type" value="Genomic_DNA"/>
</dbReference>
<proteinExistence type="predicted"/>
<reference evidence="1 2" key="3">
    <citation type="journal article" date="2016" name="Genome Announc.">
        <title>Fully Closed Genome Sequences of Five Type Strains of the Genus Cronobacter and One Cronobacter sakazakii Strain.</title>
        <authorList>
            <person name="Moine D."/>
            <person name="Kassam M."/>
            <person name="Baert L."/>
            <person name="Tang Y."/>
            <person name="Barretto C."/>
            <person name="Ngom Bru C."/>
            <person name="Klijn A."/>
            <person name="Descombes P."/>
        </authorList>
    </citation>
    <scope>NUCLEOTIDE SEQUENCE [LARGE SCALE GENOMIC DNA]</scope>
    <source>
        <strain evidence="1 2">LMG 26250</strain>
    </source>
</reference>
<keyword evidence="2" id="KW-1185">Reference proteome</keyword>
<gene>
    <name evidence="1" type="ORF">AFK62_00685</name>
</gene>
<evidence type="ECO:0000313" key="1">
    <source>
        <dbReference type="EMBL" id="ALB61126.1"/>
    </source>
</evidence>
<protein>
    <submittedName>
        <fullName evidence="1">Uncharacterized protein</fullName>
    </submittedName>
</protein>
<reference evidence="2" key="1">
    <citation type="submission" date="2015-07" db="EMBL/GenBank/DDBJ databases">
        <authorList>
            <person name="Moine D."/>
            <person name="Kassam M."/>
        </authorList>
    </citation>
    <scope>NUCLEOTIDE SEQUENCE [LARGE SCALE GENOMIC DNA]</scope>
    <source>
        <strain evidence="2">LMG 26250</strain>
    </source>
</reference>
<evidence type="ECO:0000313" key="2">
    <source>
        <dbReference type="Proteomes" id="UP000067320"/>
    </source>
</evidence>
<accession>A0ABN4I3S9</accession>
<reference evidence="2" key="2">
    <citation type="submission" date="2015-09" db="EMBL/GenBank/DDBJ databases">
        <title>Cronobacter genome sequencing and assembly.</title>
        <authorList>
            <person name="Descombes P."/>
            <person name="Baert L."/>
            <person name="Ngom-Bru C."/>
            <person name="Barretto C."/>
        </authorList>
    </citation>
    <scope>NUCLEOTIDE SEQUENCE [LARGE SCALE GENOMIC DNA]</scope>
    <source>
        <strain evidence="2">LMG 26250</strain>
    </source>
</reference>